<accession>A0ABV9QB07</accession>
<organism evidence="2 3">
    <name type="scientific">Effusibacillus consociatus</name>
    <dbReference type="NCBI Taxonomy" id="1117041"/>
    <lineage>
        <taxon>Bacteria</taxon>
        <taxon>Bacillati</taxon>
        <taxon>Bacillota</taxon>
        <taxon>Bacilli</taxon>
        <taxon>Bacillales</taxon>
        <taxon>Alicyclobacillaceae</taxon>
        <taxon>Effusibacillus</taxon>
    </lineage>
</organism>
<proteinExistence type="predicted"/>
<evidence type="ECO:0000313" key="2">
    <source>
        <dbReference type="EMBL" id="MFC4769820.1"/>
    </source>
</evidence>
<sequence length="80" mass="9580">MYWYQQYSYYPVEDFRQVSMPDMERMRQIMERHFVVTNEILGVVRDNNRMLRAIQAHLTGLPPREPEARDSSTEEGDIAN</sequence>
<dbReference type="Proteomes" id="UP001596002">
    <property type="component" value="Unassembled WGS sequence"/>
</dbReference>
<dbReference type="RefSeq" id="WP_380028767.1">
    <property type="nucleotide sequence ID" value="NZ_JBHSHC010000147.1"/>
</dbReference>
<evidence type="ECO:0000313" key="3">
    <source>
        <dbReference type="Proteomes" id="UP001596002"/>
    </source>
</evidence>
<reference evidence="3" key="1">
    <citation type="journal article" date="2019" name="Int. J. Syst. Evol. Microbiol.">
        <title>The Global Catalogue of Microorganisms (GCM) 10K type strain sequencing project: providing services to taxonomists for standard genome sequencing and annotation.</title>
        <authorList>
            <consortium name="The Broad Institute Genomics Platform"/>
            <consortium name="The Broad Institute Genome Sequencing Center for Infectious Disease"/>
            <person name="Wu L."/>
            <person name="Ma J."/>
        </authorList>
    </citation>
    <scope>NUCLEOTIDE SEQUENCE [LARGE SCALE GENOMIC DNA]</scope>
    <source>
        <strain evidence="3">WYCCWR 12678</strain>
    </source>
</reference>
<evidence type="ECO:0000256" key="1">
    <source>
        <dbReference type="SAM" id="MobiDB-lite"/>
    </source>
</evidence>
<protein>
    <submittedName>
        <fullName evidence="2">Uncharacterized protein</fullName>
    </submittedName>
</protein>
<gene>
    <name evidence="2" type="ORF">ACFO8Q_21160</name>
</gene>
<feature type="region of interest" description="Disordered" evidence="1">
    <location>
        <begin position="59"/>
        <end position="80"/>
    </location>
</feature>
<dbReference type="EMBL" id="JBHSHC010000147">
    <property type="protein sequence ID" value="MFC4769820.1"/>
    <property type="molecule type" value="Genomic_DNA"/>
</dbReference>
<name>A0ABV9QB07_9BACL</name>
<comment type="caution">
    <text evidence="2">The sequence shown here is derived from an EMBL/GenBank/DDBJ whole genome shotgun (WGS) entry which is preliminary data.</text>
</comment>
<keyword evidence="3" id="KW-1185">Reference proteome</keyword>